<organism evidence="6 7">
    <name type="scientific">Tulasnella calospora MUT 4182</name>
    <dbReference type="NCBI Taxonomy" id="1051891"/>
    <lineage>
        <taxon>Eukaryota</taxon>
        <taxon>Fungi</taxon>
        <taxon>Dikarya</taxon>
        <taxon>Basidiomycota</taxon>
        <taxon>Agaricomycotina</taxon>
        <taxon>Agaricomycetes</taxon>
        <taxon>Cantharellales</taxon>
        <taxon>Tulasnellaceae</taxon>
        <taxon>Tulasnella</taxon>
    </lineage>
</organism>
<dbReference type="Proteomes" id="UP000054248">
    <property type="component" value="Unassembled WGS sequence"/>
</dbReference>
<dbReference type="PROSITE" id="PS01031">
    <property type="entry name" value="SHSP"/>
    <property type="match status" value="1"/>
</dbReference>
<proteinExistence type="inferred from homology"/>
<feature type="compositionally biased region" description="Polar residues" evidence="4">
    <location>
        <begin position="1"/>
        <end position="31"/>
    </location>
</feature>
<dbReference type="OrthoDB" id="1431247at2759"/>
<accession>A0A0C3QPM5</accession>
<comment type="similarity">
    <text evidence="2 3">Belongs to the small heat shock protein (HSP20) family.</text>
</comment>
<dbReference type="CDD" id="cd06464">
    <property type="entry name" value="ACD_sHsps-like"/>
    <property type="match status" value="1"/>
</dbReference>
<dbReference type="STRING" id="1051891.A0A0C3QPM5"/>
<feature type="non-terminal residue" evidence="6">
    <location>
        <position position="1"/>
    </location>
</feature>
<evidence type="ECO:0000256" key="2">
    <source>
        <dbReference type="PROSITE-ProRule" id="PRU00285"/>
    </source>
</evidence>
<name>A0A0C3QPM5_9AGAM</name>
<keyword evidence="7" id="KW-1185">Reference proteome</keyword>
<protein>
    <recommendedName>
        <fullName evidence="5">SHSP domain-containing protein</fullName>
    </recommendedName>
</protein>
<dbReference type="InterPro" id="IPR002068">
    <property type="entry name" value="A-crystallin/Hsp20_dom"/>
</dbReference>
<dbReference type="InterPro" id="IPR008978">
    <property type="entry name" value="HSP20-like_chaperone"/>
</dbReference>
<evidence type="ECO:0000259" key="5">
    <source>
        <dbReference type="PROSITE" id="PS01031"/>
    </source>
</evidence>
<dbReference type="InterPro" id="IPR031107">
    <property type="entry name" value="Small_HSP"/>
</dbReference>
<feature type="domain" description="SHSP" evidence="5">
    <location>
        <begin position="22"/>
        <end position="174"/>
    </location>
</feature>
<evidence type="ECO:0000313" key="7">
    <source>
        <dbReference type="Proteomes" id="UP000054248"/>
    </source>
</evidence>
<evidence type="ECO:0000313" key="6">
    <source>
        <dbReference type="EMBL" id="KIO30266.1"/>
    </source>
</evidence>
<dbReference type="EMBL" id="KN822974">
    <property type="protein sequence ID" value="KIO30266.1"/>
    <property type="molecule type" value="Genomic_DNA"/>
</dbReference>
<dbReference type="HOGENOM" id="CLU_046737_1_3_1"/>
<feature type="region of interest" description="Disordered" evidence="4">
    <location>
        <begin position="69"/>
        <end position="104"/>
    </location>
</feature>
<sequence length="174" mass="18316">RTHSNAVQSYGGNPTSEYSNSGGLTTRSPNVHLSDEGDHYVVEAEVPGIRKENLDVSIGDNGRSLTIRGGAAVSGSAGGDSFEETEGEATSPSVGRSARGTTSTTEYTETVTTSSSGGGERQPVQRWTSKSSFARTMWLPRPVDPQGVKATLDHGVLTLEIPKLSAQNHRITIG</sequence>
<reference evidence="6 7" key="1">
    <citation type="submission" date="2014-04" db="EMBL/GenBank/DDBJ databases">
        <authorList>
            <consortium name="DOE Joint Genome Institute"/>
            <person name="Kuo A."/>
            <person name="Girlanda M."/>
            <person name="Perotto S."/>
            <person name="Kohler A."/>
            <person name="Nagy L.G."/>
            <person name="Floudas D."/>
            <person name="Copeland A."/>
            <person name="Barry K.W."/>
            <person name="Cichocki N."/>
            <person name="Veneault-Fourrey C."/>
            <person name="LaButti K."/>
            <person name="Lindquist E.A."/>
            <person name="Lipzen A."/>
            <person name="Lundell T."/>
            <person name="Morin E."/>
            <person name="Murat C."/>
            <person name="Sun H."/>
            <person name="Tunlid A."/>
            <person name="Henrissat B."/>
            <person name="Grigoriev I.V."/>
            <person name="Hibbett D.S."/>
            <person name="Martin F."/>
            <person name="Nordberg H.P."/>
            <person name="Cantor M.N."/>
            <person name="Hua S.X."/>
        </authorList>
    </citation>
    <scope>NUCLEOTIDE SEQUENCE [LARGE SCALE GENOMIC DNA]</scope>
    <source>
        <strain evidence="6 7">MUT 4182</strain>
    </source>
</reference>
<dbReference type="Gene3D" id="2.60.40.790">
    <property type="match status" value="1"/>
</dbReference>
<keyword evidence="1" id="KW-0346">Stress response</keyword>
<dbReference type="PANTHER" id="PTHR11527">
    <property type="entry name" value="HEAT-SHOCK PROTEIN 20 FAMILY MEMBER"/>
    <property type="match status" value="1"/>
</dbReference>
<dbReference type="SUPFAM" id="SSF49764">
    <property type="entry name" value="HSP20-like chaperones"/>
    <property type="match status" value="1"/>
</dbReference>
<feature type="region of interest" description="Disordered" evidence="4">
    <location>
        <begin position="1"/>
        <end position="36"/>
    </location>
</feature>
<dbReference type="Pfam" id="PF00011">
    <property type="entry name" value="HSP20"/>
    <property type="match status" value="1"/>
</dbReference>
<evidence type="ECO:0000256" key="3">
    <source>
        <dbReference type="RuleBase" id="RU003616"/>
    </source>
</evidence>
<dbReference type="AlphaFoldDB" id="A0A0C3QPM5"/>
<evidence type="ECO:0000256" key="1">
    <source>
        <dbReference type="ARBA" id="ARBA00023016"/>
    </source>
</evidence>
<evidence type="ECO:0000256" key="4">
    <source>
        <dbReference type="SAM" id="MobiDB-lite"/>
    </source>
</evidence>
<gene>
    <name evidence="6" type="ORF">M407DRAFT_20730</name>
</gene>
<reference evidence="7" key="2">
    <citation type="submission" date="2015-01" db="EMBL/GenBank/DDBJ databases">
        <title>Evolutionary Origins and Diversification of the Mycorrhizal Mutualists.</title>
        <authorList>
            <consortium name="DOE Joint Genome Institute"/>
            <consortium name="Mycorrhizal Genomics Consortium"/>
            <person name="Kohler A."/>
            <person name="Kuo A."/>
            <person name="Nagy L.G."/>
            <person name="Floudas D."/>
            <person name="Copeland A."/>
            <person name="Barry K.W."/>
            <person name="Cichocki N."/>
            <person name="Veneault-Fourrey C."/>
            <person name="LaButti K."/>
            <person name="Lindquist E.A."/>
            <person name="Lipzen A."/>
            <person name="Lundell T."/>
            <person name="Morin E."/>
            <person name="Murat C."/>
            <person name="Riley R."/>
            <person name="Ohm R."/>
            <person name="Sun H."/>
            <person name="Tunlid A."/>
            <person name="Henrissat B."/>
            <person name="Grigoriev I.V."/>
            <person name="Hibbett D.S."/>
            <person name="Martin F."/>
        </authorList>
    </citation>
    <scope>NUCLEOTIDE SEQUENCE [LARGE SCALE GENOMIC DNA]</scope>
    <source>
        <strain evidence="7">MUT 4182</strain>
    </source>
</reference>